<comment type="caution">
    <text evidence="7">The sequence shown here is derived from an EMBL/GenBank/DDBJ whole genome shotgun (WGS) entry which is preliminary data.</text>
</comment>
<dbReference type="OrthoDB" id="6159439at2759"/>
<evidence type="ECO:0000256" key="4">
    <source>
        <dbReference type="ARBA" id="ARBA00023242"/>
    </source>
</evidence>
<name>A0A6S7IBP7_PARCT</name>
<gene>
    <name evidence="7" type="ORF">PACLA_8A077596</name>
</gene>
<dbReference type="InterPro" id="IPR001356">
    <property type="entry name" value="HD"/>
</dbReference>
<sequence>MNVERKPHPHSIEVILGLTETNKRNAQSFRPYCRRNDEEDNSNGSQYSESFYRRLVPRLGLVPRPPVLESTEFTGRTFITERRPGDSVFNNSANIRGDEEVERYPCRKSVTTAENNVSTPLDNRRMIEFERTMQPANLDELDNVLLQKDGDYFHKQETIEGCLKQRRRRTAFTSQQLLELEREFQTKKYLSVEERSQIASGLKLSEVQVKIWFQNRRAKWKRVRTGSSGRFNKHNGSSGSRIVVPIPVHVNRITARNHLHIS</sequence>
<evidence type="ECO:0000313" key="8">
    <source>
        <dbReference type="Proteomes" id="UP001152795"/>
    </source>
</evidence>
<dbReference type="PROSITE" id="PS00027">
    <property type="entry name" value="HOMEOBOX_1"/>
    <property type="match status" value="1"/>
</dbReference>
<dbReference type="Pfam" id="PF00046">
    <property type="entry name" value="Homeodomain"/>
    <property type="match status" value="1"/>
</dbReference>
<dbReference type="PROSITE" id="PS50071">
    <property type="entry name" value="HOMEOBOX_2"/>
    <property type="match status" value="1"/>
</dbReference>
<dbReference type="AlphaFoldDB" id="A0A6S7IBP7"/>
<dbReference type="Proteomes" id="UP001152795">
    <property type="component" value="Unassembled WGS sequence"/>
</dbReference>
<dbReference type="PANTHER" id="PTHR24334">
    <property type="entry name" value="HOMEOBOX PROTEIN GBX"/>
    <property type="match status" value="1"/>
</dbReference>
<organism evidence="7 8">
    <name type="scientific">Paramuricea clavata</name>
    <name type="common">Red gorgonian</name>
    <name type="synonym">Violescent sea-whip</name>
    <dbReference type="NCBI Taxonomy" id="317549"/>
    <lineage>
        <taxon>Eukaryota</taxon>
        <taxon>Metazoa</taxon>
        <taxon>Cnidaria</taxon>
        <taxon>Anthozoa</taxon>
        <taxon>Octocorallia</taxon>
        <taxon>Malacalcyonacea</taxon>
        <taxon>Plexauridae</taxon>
        <taxon>Paramuricea</taxon>
    </lineage>
</organism>
<dbReference type="SUPFAM" id="SSF46689">
    <property type="entry name" value="Homeodomain-like"/>
    <property type="match status" value="1"/>
</dbReference>
<dbReference type="GO" id="GO:0051960">
    <property type="term" value="P:regulation of nervous system development"/>
    <property type="evidence" value="ECO:0007669"/>
    <property type="project" value="TreeGrafter"/>
</dbReference>
<protein>
    <submittedName>
        <fullName evidence="7">Homeobox GBX-2-like</fullName>
    </submittedName>
</protein>
<feature type="DNA-binding region" description="Homeobox" evidence="5">
    <location>
        <begin position="165"/>
        <end position="224"/>
    </location>
</feature>
<dbReference type="GO" id="GO:0000977">
    <property type="term" value="F:RNA polymerase II transcription regulatory region sequence-specific DNA binding"/>
    <property type="evidence" value="ECO:0007669"/>
    <property type="project" value="TreeGrafter"/>
</dbReference>
<evidence type="ECO:0000256" key="1">
    <source>
        <dbReference type="ARBA" id="ARBA00004123"/>
    </source>
</evidence>
<accession>A0A6S7IBP7</accession>
<evidence type="ECO:0000256" key="2">
    <source>
        <dbReference type="ARBA" id="ARBA00023125"/>
    </source>
</evidence>
<reference evidence="7" key="1">
    <citation type="submission" date="2020-04" db="EMBL/GenBank/DDBJ databases">
        <authorList>
            <person name="Alioto T."/>
            <person name="Alioto T."/>
            <person name="Gomez Garrido J."/>
        </authorList>
    </citation>
    <scope>NUCLEOTIDE SEQUENCE</scope>
    <source>
        <strain evidence="7">A484AB</strain>
    </source>
</reference>
<dbReference type="PRINTS" id="PR00024">
    <property type="entry name" value="HOMEOBOX"/>
</dbReference>
<dbReference type="GO" id="GO:0000981">
    <property type="term" value="F:DNA-binding transcription factor activity, RNA polymerase II-specific"/>
    <property type="evidence" value="ECO:0007669"/>
    <property type="project" value="InterPro"/>
</dbReference>
<dbReference type="PANTHER" id="PTHR24334:SF0">
    <property type="entry name" value="HOMEOBOX PROTEIN UNPLUGGED"/>
    <property type="match status" value="1"/>
</dbReference>
<dbReference type="InterPro" id="IPR042982">
    <property type="entry name" value="GBX-1/2"/>
</dbReference>
<evidence type="ECO:0000256" key="5">
    <source>
        <dbReference type="PROSITE-ProRule" id="PRU00108"/>
    </source>
</evidence>
<evidence type="ECO:0000256" key="6">
    <source>
        <dbReference type="RuleBase" id="RU000682"/>
    </source>
</evidence>
<dbReference type="InterPro" id="IPR017970">
    <property type="entry name" value="Homeobox_CS"/>
</dbReference>
<evidence type="ECO:0000313" key="7">
    <source>
        <dbReference type="EMBL" id="CAB4016154.1"/>
    </source>
</evidence>
<evidence type="ECO:0000256" key="3">
    <source>
        <dbReference type="ARBA" id="ARBA00023155"/>
    </source>
</evidence>
<proteinExistence type="predicted"/>
<keyword evidence="4 5" id="KW-0539">Nucleus</keyword>
<dbReference type="GO" id="GO:0005634">
    <property type="term" value="C:nucleus"/>
    <property type="evidence" value="ECO:0007669"/>
    <property type="project" value="UniProtKB-SubCell"/>
</dbReference>
<keyword evidence="8" id="KW-1185">Reference proteome</keyword>
<dbReference type="Gene3D" id="1.10.10.60">
    <property type="entry name" value="Homeodomain-like"/>
    <property type="match status" value="1"/>
</dbReference>
<dbReference type="SMART" id="SM00389">
    <property type="entry name" value="HOX"/>
    <property type="match status" value="1"/>
</dbReference>
<dbReference type="CDD" id="cd00086">
    <property type="entry name" value="homeodomain"/>
    <property type="match status" value="1"/>
</dbReference>
<dbReference type="InterPro" id="IPR009057">
    <property type="entry name" value="Homeodomain-like_sf"/>
</dbReference>
<keyword evidence="3 5" id="KW-0371">Homeobox</keyword>
<dbReference type="InterPro" id="IPR020479">
    <property type="entry name" value="HD_metazoa"/>
</dbReference>
<dbReference type="EMBL" id="CACRXK020008994">
    <property type="protein sequence ID" value="CAB4016154.1"/>
    <property type="molecule type" value="Genomic_DNA"/>
</dbReference>
<keyword evidence="2 5" id="KW-0238">DNA-binding</keyword>
<comment type="subcellular location">
    <subcellularLocation>
        <location evidence="1 5 6">Nucleus</location>
    </subcellularLocation>
</comment>